<keyword evidence="5" id="KW-1185">Reference proteome</keyword>
<name>S9TXK0_9TRYP</name>
<dbReference type="Gene3D" id="2.60.40.150">
    <property type="entry name" value="C2 domain"/>
    <property type="match status" value="1"/>
</dbReference>
<reference evidence="4 5" key="1">
    <citation type="journal article" date="2013" name="PLoS ONE">
        <title>Predicting the Proteins of Angomonas deanei, Strigomonas culicis and Their Respective Endosymbionts Reveals New Aspects of the Trypanosomatidae Family.</title>
        <authorList>
            <person name="Motta M.C."/>
            <person name="Martins A.C."/>
            <person name="de Souza S.S."/>
            <person name="Catta-Preta C.M."/>
            <person name="Silva R."/>
            <person name="Klein C.C."/>
            <person name="de Almeida L.G."/>
            <person name="de Lima Cunha O."/>
            <person name="Ciapina L.P."/>
            <person name="Brocchi M."/>
            <person name="Colabardini A.C."/>
            <person name="de Araujo Lima B."/>
            <person name="Machado C.R."/>
            <person name="de Almeida Soares C.M."/>
            <person name="Probst C.M."/>
            <person name="de Menezes C.B."/>
            <person name="Thompson C.E."/>
            <person name="Bartholomeu D.C."/>
            <person name="Gradia D.F."/>
            <person name="Pavoni D.P."/>
            <person name="Grisard E.C."/>
            <person name="Fantinatti-Garboggini F."/>
            <person name="Marchini F.K."/>
            <person name="Rodrigues-Luiz G.F."/>
            <person name="Wagner G."/>
            <person name="Goldman G.H."/>
            <person name="Fietto J.L."/>
            <person name="Elias M.C."/>
            <person name="Goldman M.H."/>
            <person name="Sagot M.F."/>
            <person name="Pereira M."/>
            <person name="Stoco P.H."/>
            <person name="de Mendonca-Neto R.P."/>
            <person name="Teixeira S.M."/>
            <person name="Maciel T.E."/>
            <person name="de Oliveira Mendes T.A."/>
            <person name="Urmenyi T.P."/>
            <person name="de Souza W."/>
            <person name="Schenkman S."/>
            <person name="de Vasconcelos A.T."/>
        </authorList>
    </citation>
    <scope>NUCLEOTIDE SEQUENCE [LARGE SCALE GENOMIC DNA]</scope>
</reference>
<sequence length="842" mass="96800">MSTLIQLKEQLSEKELRVYELELEVKELRNEVTSLYDAKDKLDIANRNARVLEEENNNLHDLVKKTEGDQRYYESFPQGREALEVINENDDLRKQLDATKEELKVLTEKMRSCESACDKRIRDLCAERDRFSMESERNAKELESYRRQCIDLRRALENEQDMSKASAALWSQEKERYEQKITEVIANENFHAKEPRMQTRGEVPLQQALLQEEVGELESRLHYLQEKQWQKEKEWIQTENALRQTINELNRSETVGGNDKEVYKGLQDQVISLKNEIESLRGEKRANHAFDFVSDDIESVNPTIEVERIEKSAVSGMWSNKKHVDELLADNARLRDIIDELQNKNLSLQLQNDEKVIQNKDLEVLLVAEKQKQTSEQHTGAGSRVLKENSFSQGSSTGANDEVSQLKQRIRVLQDYVNDTKASQDQKDALTGARIKEYQRQIEELLNENKDIRSNVMETVLTDGSVVRLSKDKRDSVEDIMRLLEAAWQSEDETKRLLKKAQFQGAALANANAMKDEEVHRIQKALDDLEDRLRECYGTLDPLKHRLDDKDNVIHNLESRLRNLQADVDNVVSDRDALQRENRSLEKENIILRRQCADLDHSRGFDGNKLAEMNGLLDDLRDENSHLHRQLAVPKAPRWSDPVPSEDPSQLSIVSNEERRRSAVPEGAHLTVTIVELADVLRNGQAITDPGYIIIKLKSIKEKYKTTVKELSPVIRFDETFVFYLAQPDQDVITLHVFYKAKSSSKELHIGDACFSMATLHRGIARQRIAPVAQNPGSKDACRAAQVEVTLQTDDFGKMTVPTDAEEEEEHLRFSELVSRSEATAPEILHAVDVYIAKSELE</sequence>
<dbReference type="SMART" id="SM00239">
    <property type="entry name" value="C2"/>
    <property type="match status" value="1"/>
</dbReference>
<dbReference type="PROSITE" id="PS50004">
    <property type="entry name" value="C2"/>
    <property type="match status" value="1"/>
</dbReference>
<protein>
    <recommendedName>
        <fullName evidence="3">C2 domain-containing protein</fullName>
    </recommendedName>
</protein>
<gene>
    <name evidence="4" type="ORF">STCU_07815</name>
</gene>
<accession>S9TXK0</accession>
<dbReference type="EMBL" id="ATMH01007815">
    <property type="protein sequence ID" value="EPY23217.1"/>
    <property type="molecule type" value="Genomic_DNA"/>
</dbReference>
<evidence type="ECO:0000256" key="2">
    <source>
        <dbReference type="SAM" id="MobiDB-lite"/>
    </source>
</evidence>
<comment type="caution">
    <text evidence="4">The sequence shown here is derived from an EMBL/GenBank/DDBJ whole genome shotgun (WGS) entry which is preliminary data.</text>
</comment>
<evidence type="ECO:0000256" key="1">
    <source>
        <dbReference type="SAM" id="Coils"/>
    </source>
</evidence>
<dbReference type="CDD" id="cd00030">
    <property type="entry name" value="C2"/>
    <property type="match status" value="1"/>
</dbReference>
<feature type="region of interest" description="Disordered" evidence="2">
    <location>
        <begin position="372"/>
        <end position="404"/>
    </location>
</feature>
<dbReference type="Gene3D" id="1.10.287.1490">
    <property type="match status" value="1"/>
</dbReference>
<feature type="domain" description="C2" evidence="3">
    <location>
        <begin position="648"/>
        <end position="773"/>
    </location>
</feature>
<keyword evidence="1" id="KW-0175">Coiled coil</keyword>
<evidence type="ECO:0000313" key="4">
    <source>
        <dbReference type="EMBL" id="EPY23217.1"/>
    </source>
</evidence>
<feature type="coiled-coil region" evidence="1">
    <location>
        <begin position="512"/>
        <end position="630"/>
    </location>
</feature>
<dbReference type="InterPro" id="IPR000008">
    <property type="entry name" value="C2_dom"/>
</dbReference>
<feature type="coiled-coil region" evidence="1">
    <location>
        <begin position="4"/>
        <end position="116"/>
    </location>
</feature>
<evidence type="ECO:0000313" key="5">
    <source>
        <dbReference type="Proteomes" id="UP000015354"/>
    </source>
</evidence>
<dbReference type="Pfam" id="PF00168">
    <property type="entry name" value="C2"/>
    <property type="match status" value="1"/>
</dbReference>
<dbReference type="SUPFAM" id="SSF49562">
    <property type="entry name" value="C2 domain (Calcium/lipid-binding domain, CaLB)"/>
    <property type="match status" value="1"/>
</dbReference>
<proteinExistence type="predicted"/>
<dbReference type="AlphaFoldDB" id="S9TXK0"/>
<feature type="coiled-coil region" evidence="1">
    <location>
        <begin position="324"/>
        <end position="358"/>
    </location>
</feature>
<dbReference type="InterPro" id="IPR035892">
    <property type="entry name" value="C2_domain_sf"/>
</dbReference>
<organism evidence="4 5">
    <name type="scientific">Strigomonas culicis</name>
    <dbReference type="NCBI Taxonomy" id="28005"/>
    <lineage>
        <taxon>Eukaryota</taxon>
        <taxon>Discoba</taxon>
        <taxon>Euglenozoa</taxon>
        <taxon>Kinetoplastea</taxon>
        <taxon>Metakinetoplastina</taxon>
        <taxon>Trypanosomatida</taxon>
        <taxon>Trypanosomatidae</taxon>
        <taxon>Strigomonadinae</taxon>
        <taxon>Strigomonas</taxon>
    </lineage>
</organism>
<feature type="compositionally biased region" description="Polar residues" evidence="2">
    <location>
        <begin position="389"/>
        <end position="404"/>
    </location>
</feature>
<evidence type="ECO:0000259" key="3">
    <source>
        <dbReference type="PROSITE" id="PS50004"/>
    </source>
</evidence>
<dbReference type="Proteomes" id="UP000015354">
    <property type="component" value="Unassembled WGS sequence"/>
</dbReference>
<dbReference type="OrthoDB" id="271924at2759"/>